<evidence type="ECO:0000256" key="4">
    <source>
        <dbReference type="ARBA" id="ARBA00022722"/>
    </source>
</evidence>
<evidence type="ECO:0000256" key="5">
    <source>
        <dbReference type="ARBA" id="ARBA00022759"/>
    </source>
</evidence>
<keyword evidence="3" id="KW-0548">Nucleotidyltransferase</keyword>
<evidence type="ECO:0000256" key="2">
    <source>
        <dbReference type="ARBA" id="ARBA00022679"/>
    </source>
</evidence>
<dbReference type="AlphaFoldDB" id="A0AAQ3UT27"/>
<evidence type="ECO:0000256" key="3">
    <source>
        <dbReference type="ARBA" id="ARBA00022695"/>
    </source>
</evidence>
<reference evidence="9 10" key="1">
    <citation type="submission" date="2024-02" db="EMBL/GenBank/DDBJ databases">
        <title>High-quality chromosome-scale genome assembly of Pensacola bahiagrass (Paspalum notatum Flugge var. saurae).</title>
        <authorList>
            <person name="Vega J.M."/>
            <person name="Podio M."/>
            <person name="Orjuela J."/>
            <person name="Siena L.A."/>
            <person name="Pessino S.C."/>
            <person name="Combes M.C."/>
            <person name="Mariac C."/>
            <person name="Albertini E."/>
            <person name="Pupilli F."/>
            <person name="Ortiz J.P.A."/>
            <person name="Leblanc O."/>
        </authorList>
    </citation>
    <scope>NUCLEOTIDE SEQUENCE [LARGE SCALE GENOMIC DNA]</scope>
    <source>
        <strain evidence="9">R1</strain>
        <tissue evidence="9">Leaf</tissue>
    </source>
</reference>
<dbReference type="SUPFAM" id="SSF56672">
    <property type="entry name" value="DNA/RNA polymerases"/>
    <property type="match status" value="1"/>
</dbReference>
<dbReference type="FunFam" id="3.10.10.10:FF:000007">
    <property type="entry name" value="Retrovirus-related Pol polyprotein from transposon 17.6-like Protein"/>
    <property type="match status" value="1"/>
</dbReference>
<dbReference type="CDD" id="cd01647">
    <property type="entry name" value="RT_LTR"/>
    <property type="match status" value="1"/>
</dbReference>
<dbReference type="Gene3D" id="3.30.70.270">
    <property type="match status" value="2"/>
</dbReference>
<dbReference type="GO" id="GO:0008233">
    <property type="term" value="F:peptidase activity"/>
    <property type="evidence" value="ECO:0007669"/>
    <property type="project" value="UniProtKB-KW"/>
</dbReference>
<name>A0AAQ3UT27_PASNO</name>
<dbReference type="Pfam" id="PF00078">
    <property type="entry name" value="RVT_1"/>
    <property type="match status" value="1"/>
</dbReference>
<keyword evidence="7" id="KW-0695">RNA-directed DNA polymerase</keyword>
<evidence type="ECO:0000256" key="1">
    <source>
        <dbReference type="ARBA" id="ARBA00022670"/>
    </source>
</evidence>
<dbReference type="Gene3D" id="3.10.10.10">
    <property type="entry name" value="HIV Type 1 Reverse Transcriptase, subunit A, domain 1"/>
    <property type="match status" value="1"/>
</dbReference>
<dbReference type="FunFam" id="3.30.70.270:FF:000003">
    <property type="entry name" value="Transposon Ty3-G Gag-Pol polyprotein"/>
    <property type="match status" value="1"/>
</dbReference>
<keyword evidence="2" id="KW-0808">Transferase</keyword>
<keyword evidence="4" id="KW-0540">Nuclease</keyword>
<sequence length="165" mass="18833">MHSEDIHKTAFRTHQGLFEFLVMPFGLTNAPATFQALMNHILQRFLRRFVLVFFDDILIYSSSWAEHLQHIHLVLQTLADHSLFLKRSKCSFAASSVAYLGHVISAAGAAMDEDKIRAVLSWPVPRTLRAVHEFLGLAGYYRRFIKDYGATAAPLTKLLRKEGFR</sequence>
<accession>A0AAQ3UT27</accession>
<dbReference type="PANTHER" id="PTHR33064:SF37">
    <property type="entry name" value="RIBONUCLEASE H"/>
    <property type="match status" value="1"/>
</dbReference>
<dbReference type="InterPro" id="IPR051320">
    <property type="entry name" value="Viral_Replic_Matur_Polypro"/>
</dbReference>
<evidence type="ECO:0000313" key="10">
    <source>
        <dbReference type="Proteomes" id="UP001341281"/>
    </source>
</evidence>
<organism evidence="9 10">
    <name type="scientific">Paspalum notatum var. saurae</name>
    <dbReference type="NCBI Taxonomy" id="547442"/>
    <lineage>
        <taxon>Eukaryota</taxon>
        <taxon>Viridiplantae</taxon>
        <taxon>Streptophyta</taxon>
        <taxon>Embryophyta</taxon>
        <taxon>Tracheophyta</taxon>
        <taxon>Spermatophyta</taxon>
        <taxon>Magnoliopsida</taxon>
        <taxon>Liliopsida</taxon>
        <taxon>Poales</taxon>
        <taxon>Poaceae</taxon>
        <taxon>PACMAD clade</taxon>
        <taxon>Panicoideae</taxon>
        <taxon>Andropogonodae</taxon>
        <taxon>Paspaleae</taxon>
        <taxon>Paspalinae</taxon>
        <taxon>Paspalum</taxon>
    </lineage>
</organism>
<feature type="domain" description="Reverse transcriptase" evidence="8">
    <location>
        <begin position="1"/>
        <end position="104"/>
    </location>
</feature>
<evidence type="ECO:0000259" key="8">
    <source>
        <dbReference type="PROSITE" id="PS50878"/>
    </source>
</evidence>
<dbReference type="InterPro" id="IPR043128">
    <property type="entry name" value="Rev_trsase/Diguanyl_cyclase"/>
</dbReference>
<keyword evidence="5" id="KW-0255">Endonuclease</keyword>
<dbReference type="GO" id="GO:0006508">
    <property type="term" value="P:proteolysis"/>
    <property type="evidence" value="ECO:0007669"/>
    <property type="project" value="UniProtKB-KW"/>
</dbReference>
<dbReference type="PANTHER" id="PTHR33064">
    <property type="entry name" value="POL PROTEIN"/>
    <property type="match status" value="1"/>
</dbReference>
<keyword evidence="10" id="KW-1185">Reference proteome</keyword>
<dbReference type="InterPro" id="IPR043502">
    <property type="entry name" value="DNA/RNA_pol_sf"/>
</dbReference>
<keyword evidence="6" id="KW-0378">Hydrolase</keyword>
<dbReference type="InterPro" id="IPR000477">
    <property type="entry name" value="RT_dom"/>
</dbReference>
<evidence type="ECO:0000256" key="7">
    <source>
        <dbReference type="ARBA" id="ARBA00022918"/>
    </source>
</evidence>
<dbReference type="EMBL" id="CP144754">
    <property type="protein sequence ID" value="WVZ98114.1"/>
    <property type="molecule type" value="Genomic_DNA"/>
</dbReference>
<protein>
    <recommendedName>
        <fullName evidence="8">Reverse transcriptase domain-containing protein</fullName>
    </recommendedName>
</protein>
<keyword evidence="1" id="KW-0645">Protease</keyword>
<dbReference type="GO" id="GO:0003964">
    <property type="term" value="F:RNA-directed DNA polymerase activity"/>
    <property type="evidence" value="ECO:0007669"/>
    <property type="project" value="UniProtKB-KW"/>
</dbReference>
<dbReference type="Proteomes" id="UP001341281">
    <property type="component" value="Chromosome 10"/>
</dbReference>
<dbReference type="PROSITE" id="PS50878">
    <property type="entry name" value="RT_POL"/>
    <property type="match status" value="1"/>
</dbReference>
<proteinExistence type="predicted"/>
<evidence type="ECO:0000313" key="9">
    <source>
        <dbReference type="EMBL" id="WVZ98114.1"/>
    </source>
</evidence>
<gene>
    <name evidence="9" type="ORF">U9M48_043592</name>
</gene>
<dbReference type="GO" id="GO:0004519">
    <property type="term" value="F:endonuclease activity"/>
    <property type="evidence" value="ECO:0007669"/>
    <property type="project" value="UniProtKB-KW"/>
</dbReference>
<evidence type="ECO:0000256" key="6">
    <source>
        <dbReference type="ARBA" id="ARBA00022801"/>
    </source>
</evidence>